<sequence>MADETKELKMTATIGKPLEFRADSGNFEIYLERLELLVAANNIAEEKKLQVFLTAIGENADIVLRSLLLPKTPNRVSYQEAVSILQKHYTYLDAHWSQNDSVSINETKGITRP</sequence>
<reference evidence="1 2" key="1">
    <citation type="journal article" date="2020" name="Cell">
        <title>Large-Scale Comparative Analyses of Tick Genomes Elucidate Their Genetic Diversity and Vector Capacities.</title>
        <authorList>
            <consortium name="Tick Genome and Microbiome Consortium (TIGMIC)"/>
            <person name="Jia N."/>
            <person name="Wang J."/>
            <person name="Shi W."/>
            <person name="Du L."/>
            <person name="Sun Y."/>
            <person name="Zhan W."/>
            <person name="Jiang J.F."/>
            <person name="Wang Q."/>
            <person name="Zhang B."/>
            <person name="Ji P."/>
            <person name="Bell-Sakyi L."/>
            <person name="Cui X.M."/>
            <person name="Yuan T.T."/>
            <person name="Jiang B.G."/>
            <person name="Yang W.F."/>
            <person name="Lam T.T."/>
            <person name="Chang Q.C."/>
            <person name="Ding S.J."/>
            <person name="Wang X.J."/>
            <person name="Zhu J.G."/>
            <person name="Ruan X.D."/>
            <person name="Zhao L."/>
            <person name="Wei J.T."/>
            <person name="Ye R.Z."/>
            <person name="Que T.C."/>
            <person name="Du C.H."/>
            <person name="Zhou Y.H."/>
            <person name="Cheng J.X."/>
            <person name="Dai P.F."/>
            <person name="Guo W.B."/>
            <person name="Han X.H."/>
            <person name="Huang E.J."/>
            <person name="Li L.F."/>
            <person name="Wei W."/>
            <person name="Gao Y.C."/>
            <person name="Liu J.Z."/>
            <person name="Shao H.Z."/>
            <person name="Wang X."/>
            <person name="Wang C.C."/>
            <person name="Yang T.C."/>
            <person name="Huo Q.B."/>
            <person name="Li W."/>
            <person name="Chen H.Y."/>
            <person name="Chen S.E."/>
            <person name="Zhou L.G."/>
            <person name="Ni X.B."/>
            <person name="Tian J.H."/>
            <person name="Sheng Y."/>
            <person name="Liu T."/>
            <person name="Pan Y.S."/>
            <person name="Xia L.Y."/>
            <person name="Li J."/>
            <person name="Zhao F."/>
            <person name="Cao W.C."/>
        </authorList>
    </citation>
    <scope>NUCLEOTIDE SEQUENCE [LARGE SCALE GENOMIC DNA]</scope>
    <source>
        <strain evidence="1">Iper-2018</strain>
    </source>
</reference>
<proteinExistence type="predicted"/>
<accession>A0AC60QRH9</accession>
<dbReference type="Proteomes" id="UP000805193">
    <property type="component" value="Unassembled WGS sequence"/>
</dbReference>
<organism evidence="1 2">
    <name type="scientific">Ixodes persulcatus</name>
    <name type="common">Taiga tick</name>
    <dbReference type="NCBI Taxonomy" id="34615"/>
    <lineage>
        <taxon>Eukaryota</taxon>
        <taxon>Metazoa</taxon>
        <taxon>Ecdysozoa</taxon>
        <taxon>Arthropoda</taxon>
        <taxon>Chelicerata</taxon>
        <taxon>Arachnida</taxon>
        <taxon>Acari</taxon>
        <taxon>Parasitiformes</taxon>
        <taxon>Ixodida</taxon>
        <taxon>Ixodoidea</taxon>
        <taxon>Ixodidae</taxon>
        <taxon>Ixodinae</taxon>
        <taxon>Ixodes</taxon>
    </lineage>
</organism>
<gene>
    <name evidence="1" type="ORF">HPB47_017147</name>
</gene>
<comment type="caution">
    <text evidence="1">The sequence shown here is derived from an EMBL/GenBank/DDBJ whole genome shotgun (WGS) entry which is preliminary data.</text>
</comment>
<name>A0AC60QRH9_IXOPE</name>
<evidence type="ECO:0000313" key="2">
    <source>
        <dbReference type="Proteomes" id="UP000805193"/>
    </source>
</evidence>
<evidence type="ECO:0000313" key="1">
    <source>
        <dbReference type="EMBL" id="KAG0438097.1"/>
    </source>
</evidence>
<keyword evidence="2" id="KW-1185">Reference proteome</keyword>
<protein>
    <submittedName>
        <fullName evidence="1">Uncharacterized protein</fullName>
    </submittedName>
</protein>
<dbReference type="EMBL" id="JABSTQ010006018">
    <property type="protein sequence ID" value="KAG0438097.1"/>
    <property type="molecule type" value="Genomic_DNA"/>
</dbReference>